<dbReference type="AlphaFoldDB" id="A0A0S4WUH6"/>
<dbReference type="Pfam" id="PF03421">
    <property type="entry name" value="Acetyltransf_14"/>
    <property type="match status" value="1"/>
</dbReference>
<evidence type="ECO:0000256" key="4">
    <source>
        <dbReference type="ARBA" id="ARBA00048364"/>
    </source>
</evidence>
<sequence>MDLARKQYPALTGYLERLEAAYRSNTTPDPIEDIDHLAAIIKGLNIADPMLNLHFDKICAEDTPEKIREYVLAQKLEAELRLEPRQRSSNGWREIIDDGGHGVAIDVRCSQSSNDVSIFLIESLAEDSKSLKGLRGKTWNRVLKTITSDIQAKLGPSTPPVRLRMTFFATNTRKSADGGSIFALSAAKKMASDPHIHGLQRITLRMVAGGRRYKEQITVADERTAAMLLPPSLYKHTTSKRVLEEYSATRPIGGISAGDRLVGKVNKKGQTLLERYAAHEIRRLEPYAPHEIQRRGRSVHYQVLRPYSNSYEAKSR</sequence>
<comment type="similarity">
    <text evidence="3">Belongs to the acetyltransferase YopJ family.</text>
</comment>
<comment type="catalytic activity">
    <reaction evidence="5">
        <text>L-seryl-[protein] + acetyl-CoA = O-acetyl-L-seryl-[protein] + CoA</text>
        <dbReference type="Rhea" id="RHEA:59392"/>
        <dbReference type="Rhea" id="RHEA-COMP:9863"/>
        <dbReference type="Rhea" id="RHEA-COMP:15352"/>
        <dbReference type="ChEBI" id="CHEBI:29999"/>
        <dbReference type="ChEBI" id="CHEBI:57287"/>
        <dbReference type="ChEBI" id="CHEBI:57288"/>
        <dbReference type="ChEBI" id="CHEBI:141128"/>
    </reaction>
    <physiologicalReaction direction="left-to-right" evidence="5">
        <dbReference type="Rhea" id="RHEA:59393"/>
    </physiologicalReaction>
</comment>
<accession>A0A0S4WUH6</accession>
<dbReference type="InterPro" id="IPR005083">
    <property type="entry name" value="YopJ-like"/>
</dbReference>
<evidence type="ECO:0000256" key="3">
    <source>
        <dbReference type="ARBA" id="ARBA00023785"/>
    </source>
</evidence>
<evidence type="ECO:0000256" key="5">
    <source>
        <dbReference type="ARBA" id="ARBA00048662"/>
    </source>
</evidence>
<keyword evidence="2" id="KW-0012">Acyltransferase</keyword>
<evidence type="ECO:0000313" key="6">
    <source>
        <dbReference type="EMBL" id="CUV55155.1"/>
    </source>
</evidence>
<evidence type="ECO:0008006" key="7">
    <source>
        <dbReference type="Google" id="ProtNLM"/>
    </source>
</evidence>
<gene>
    <name evidence="6" type="ORF">RUN215_v1_440001</name>
</gene>
<dbReference type="EMBL" id="LN899820">
    <property type="protein sequence ID" value="CUV55155.1"/>
    <property type="molecule type" value="Genomic_DNA"/>
</dbReference>
<comment type="catalytic activity">
    <reaction evidence="4">
        <text>L-threonyl-[protein] + acetyl-CoA = O-acetyl-L-threonyl-[protein] + CoA</text>
        <dbReference type="Rhea" id="RHEA:65340"/>
        <dbReference type="Rhea" id="RHEA-COMP:11060"/>
        <dbReference type="Rhea" id="RHEA-COMP:16780"/>
        <dbReference type="ChEBI" id="CHEBI:30013"/>
        <dbReference type="ChEBI" id="CHEBI:57287"/>
        <dbReference type="ChEBI" id="CHEBI:57288"/>
        <dbReference type="ChEBI" id="CHEBI:141025"/>
    </reaction>
    <physiologicalReaction direction="left-to-right" evidence="4">
        <dbReference type="Rhea" id="RHEA:65341"/>
    </physiologicalReaction>
</comment>
<evidence type="ECO:0000256" key="1">
    <source>
        <dbReference type="ARBA" id="ARBA00022679"/>
    </source>
</evidence>
<protein>
    <recommendedName>
        <fullName evidence="7">Type III effector protein</fullName>
    </recommendedName>
</protein>
<reference evidence="6" key="1">
    <citation type="submission" date="2015-10" db="EMBL/GenBank/DDBJ databases">
        <authorList>
            <person name="Gilbert D.G."/>
        </authorList>
    </citation>
    <scope>NUCLEOTIDE SEQUENCE</scope>
    <source>
        <strain evidence="6">Phyl III-seqv23</strain>
    </source>
</reference>
<name>A0A0S4WUH6_RALSL</name>
<evidence type="ECO:0000256" key="2">
    <source>
        <dbReference type="ARBA" id="ARBA00023315"/>
    </source>
</evidence>
<proteinExistence type="inferred from homology"/>
<organism evidence="6">
    <name type="scientific">Ralstonia solanacearum</name>
    <name type="common">Pseudomonas solanacearum</name>
    <dbReference type="NCBI Taxonomy" id="305"/>
    <lineage>
        <taxon>Bacteria</taxon>
        <taxon>Pseudomonadati</taxon>
        <taxon>Pseudomonadota</taxon>
        <taxon>Betaproteobacteria</taxon>
        <taxon>Burkholderiales</taxon>
        <taxon>Burkholderiaceae</taxon>
        <taxon>Ralstonia</taxon>
        <taxon>Ralstonia solanacearum species complex</taxon>
    </lineage>
</organism>
<keyword evidence="1" id="KW-0808">Transferase</keyword>
<dbReference type="GO" id="GO:0016746">
    <property type="term" value="F:acyltransferase activity"/>
    <property type="evidence" value="ECO:0007669"/>
    <property type="project" value="UniProtKB-KW"/>
</dbReference>